<evidence type="ECO:0000259" key="2">
    <source>
        <dbReference type="PROSITE" id="PS50937"/>
    </source>
</evidence>
<dbReference type="PROSITE" id="PS50937">
    <property type="entry name" value="HTH_MERR_2"/>
    <property type="match status" value="1"/>
</dbReference>
<feature type="domain" description="HTH merR-type" evidence="2">
    <location>
        <begin position="5"/>
        <end position="73"/>
    </location>
</feature>
<dbReference type="EMBL" id="UINC01041557">
    <property type="protein sequence ID" value="SVB42988.1"/>
    <property type="molecule type" value="Genomic_DNA"/>
</dbReference>
<accession>A0A382DX54</accession>
<gene>
    <name evidence="3" type="ORF">METZ01_LOCUS195842</name>
</gene>
<reference evidence="3" key="1">
    <citation type="submission" date="2018-05" db="EMBL/GenBank/DDBJ databases">
        <authorList>
            <person name="Lanie J.A."/>
            <person name="Ng W.-L."/>
            <person name="Kazmierczak K.M."/>
            <person name="Andrzejewski T.M."/>
            <person name="Davidsen T.M."/>
            <person name="Wayne K.J."/>
            <person name="Tettelin H."/>
            <person name="Glass J.I."/>
            <person name="Rusch D."/>
            <person name="Podicherti R."/>
            <person name="Tsui H.-C.T."/>
            <person name="Winkler M.E."/>
        </authorList>
    </citation>
    <scope>NUCLEOTIDE SEQUENCE</scope>
</reference>
<dbReference type="CDD" id="cd00592">
    <property type="entry name" value="HTH_MerR-like"/>
    <property type="match status" value="1"/>
</dbReference>
<dbReference type="SMART" id="SM00422">
    <property type="entry name" value="HTH_MERR"/>
    <property type="match status" value="1"/>
</dbReference>
<evidence type="ECO:0000256" key="1">
    <source>
        <dbReference type="ARBA" id="ARBA00023125"/>
    </source>
</evidence>
<organism evidence="3">
    <name type="scientific">marine metagenome</name>
    <dbReference type="NCBI Taxonomy" id="408172"/>
    <lineage>
        <taxon>unclassified sequences</taxon>
        <taxon>metagenomes</taxon>
        <taxon>ecological metagenomes</taxon>
    </lineage>
</organism>
<dbReference type="GO" id="GO:0003677">
    <property type="term" value="F:DNA binding"/>
    <property type="evidence" value="ECO:0007669"/>
    <property type="project" value="UniProtKB-KW"/>
</dbReference>
<name>A0A382DX54_9ZZZZ</name>
<protein>
    <recommendedName>
        <fullName evidence="2">HTH merR-type domain-containing protein</fullName>
    </recommendedName>
</protein>
<proteinExistence type="predicted"/>
<sequence>MGNETYTITELENKTGISRRTIHYYNKQKLIPPPEGKGGSAKYGTEHYYRLMLIKHMQKSHLKLSGIREALDAMSTGEMKELTKVIDNISMDWDSDSLGNWMMMNVPTAESMPDVDEMREPANMSFLDVPRKSRKKQKPANKSFFRNLKRKHSIDESSWGRYSIVDGIEVHIRNDLMNEHESIIKSWIDYLKNLATKYL</sequence>
<dbReference type="SUPFAM" id="SSF46955">
    <property type="entry name" value="Putative DNA-binding domain"/>
    <property type="match status" value="1"/>
</dbReference>
<dbReference type="PANTHER" id="PTHR30204">
    <property type="entry name" value="REDOX-CYCLING DRUG-SENSING TRANSCRIPTIONAL ACTIVATOR SOXR"/>
    <property type="match status" value="1"/>
</dbReference>
<dbReference type="AlphaFoldDB" id="A0A382DX54"/>
<dbReference type="Gene3D" id="1.10.1660.10">
    <property type="match status" value="1"/>
</dbReference>
<keyword evidence="1" id="KW-0238">DNA-binding</keyword>
<dbReference type="InterPro" id="IPR009061">
    <property type="entry name" value="DNA-bd_dom_put_sf"/>
</dbReference>
<dbReference type="GO" id="GO:0003700">
    <property type="term" value="F:DNA-binding transcription factor activity"/>
    <property type="evidence" value="ECO:0007669"/>
    <property type="project" value="InterPro"/>
</dbReference>
<evidence type="ECO:0000313" key="3">
    <source>
        <dbReference type="EMBL" id="SVB42988.1"/>
    </source>
</evidence>
<dbReference type="Pfam" id="PF13411">
    <property type="entry name" value="MerR_1"/>
    <property type="match status" value="1"/>
</dbReference>
<dbReference type="InterPro" id="IPR000551">
    <property type="entry name" value="MerR-type_HTH_dom"/>
</dbReference>
<dbReference type="PANTHER" id="PTHR30204:SF93">
    <property type="entry name" value="HTH MERR-TYPE DOMAIN-CONTAINING PROTEIN"/>
    <property type="match status" value="1"/>
</dbReference>
<dbReference type="InterPro" id="IPR047057">
    <property type="entry name" value="MerR_fam"/>
</dbReference>